<dbReference type="FunFam" id="1.20.1250.20:FF:000018">
    <property type="entry name" value="MFS transporter permease"/>
    <property type="match status" value="1"/>
</dbReference>
<keyword evidence="2" id="KW-0813">Transport</keyword>
<dbReference type="GO" id="GO:0022857">
    <property type="term" value="F:transmembrane transporter activity"/>
    <property type="evidence" value="ECO:0007669"/>
    <property type="project" value="InterPro"/>
</dbReference>
<feature type="transmembrane region" description="Helical" evidence="7">
    <location>
        <begin position="202"/>
        <end position="224"/>
    </location>
</feature>
<dbReference type="CDD" id="cd17319">
    <property type="entry name" value="MFS_ExuT_GudP_like"/>
    <property type="match status" value="1"/>
</dbReference>
<proteinExistence type="predicted"/>
<evidence type="ECO:0000256" key="7">
    <source>
        <dbReference type="SAM" id="Phobius"/>
    </source>
</evidence>
<feature type="transmembrane region" description="Helical" evidence="7">
    <location>
        <begin position="113"/>
        <end position="129"/>
    </location>
</feature>
<keyword evidence="5 7" id="KW-0472">Membrane</keyword>
<dbReference type="Proteomes" id="UP000183561">
    <property type="component" value="Unassembled WGS sequence"/>
</dbReference>
<dbReference type="PANTHER" id="PTHR43791:SF36">
    <property type="entry name" value="TRANSPORTER, PUTATIVE (AFU_ORTHOLOGUE AFUA_6G08340)-RELATED"/>
    <property type="match status" value="1"/>
</dbReference>
<dbReference type="InterPro" id="IPR011701">
    <property type="entry name" value="MFS"/>
</dbReference>
<organism evidence="9 10">
    <name type="scientific">Rhodococcus koreensis</name>
    <dbReference type="NCBI Taxonomy" id="99653"/>
    <lineage>
        <taxon>Bacteria</taxon>
        <taxon>Bacillati</taxon>
        <taxon>Actinomycetota</taxon>
        <taxon>Actinomycetes</taxon>
        <taxon>Mycobacteriales</taxon>
        <taxon>Nocardiaceae</taxon>
        <taxon>Rhodococcus</taxon>
    </lineage>
</organism>
<dbReference type="PROSITE" id="PS50850">
    <property type="entry name" value="MFS"/>
    <property type="match status" value="1"/>
</dbReference>
<feature type="transmembrane region" description="Helical" evidence="7">
    <location>
        <begin position="76"/>
        <end position="93"/>
    </location>
</feature>
<dbReference type="SUPFAM" id="SSF103473">
    <property type="entry name" value="MFS general substrate transporter"/>
    <property type="match status" value="1"/>
</dbReference>
<evidence type="ECO:0000256" key="1">
    <source>
        <dbReference type="ARBA" id="ARBA00004651"/>
    </source>
</evidence>
<feature type="region of interest" description="Disordered" evidence="6">
    <location>
        <begin position="1"/>
        <end position="25"/>
    </location>
</feature>
<evidence type="ECO:0000313" key="9">
    <source>
        <dbReference type="EMBL" id="SED13416.1"/>
    </source>
</evidence>
<evidence type="ECO:0000256" key="4">
    <source>
        <dbReference type="ARBA" id="ARBA00022989"/>
    </source>
</evidence>
<dbReference type="AlphaFoldDB" id="A0A1H4Y619"/>
<keyword evidence="4 7" id="KW-1133">Transmembrane helix</keyword>
<feature type="transmembrane region" description="Helical" evidence="7">
    <location>
        <begin position="305"/>
        <end position="326"/>
    </location>
</feature>
<feature type="transmembrane region" description="Helical" evidence="7">
    <location>
        <begin position="389"/>
        <end position="410"/>
    </location>
</feature>
<feature type="transmembrane region" description="Helical" evidence="7">
    <location>
        <begin position="430"/>
        <end position="449"/>
    </location>
</feature>
<dbReference type="InterPro" id="IPR036259">
    <property type="entry name" value="MFS_trans_sf"/>
</dbReference>
<feature type="domain" description="Major facilitator superfamily (MFS) profile" evidence="8">
    <location>
        <begin position="43"/>
        <end position="453"/>
    </location>
</feature>
<dbReference type="OrthoDB" id="9773957at2"/>
<feature type="transmembrane region" description="Helical" evidence="7">
    <location>
        <begin position="272"/>
        <end position="293"/>
    </location>
</feature>
<dbReference type="GO" id="GO:0005886">
    <property type="term" value="C:plasma membrane"/>
    <property type="evidence" value="ECO:0007669"/>
    <property type="project" value="UniProtKB-SubCell"/>
</dbReference>
<evidence type="ECO:0000256" key="2">
    <source>
        <dbReference type="ARBA" id="ARBA00022448"/>
    </source>
</evidence>
<gene>
    <name evidence="9" type="ORF">SAMN04490239_6957</name>
</gene>
<feature type="transmembrane region" description="Helical" evidence="7">
    <location>
        <begin position="135"/>
        <end position="159"/>
    </location>
</feature>
<dbReference type="Gene3D" id="1.20.1250.20">
    <property type="entry name" value="MFS general substrate transporter like domains"/>
    <property type="match status" value="2"/>
</dbReference>
<sequence>MRITRTRGGAAASTESCAPGRGDGPPATKAELDRLYRKIAFRLLPFLFVAYIVNSIDRVNISFAKLRMMDDLGLSTATYGLGASLFFVGYVLFEVPSNLYMQRIGARATVMRIMILWGLITVATGFVTAPTQLYILRFLLGAAEAGFFPCIILYLTYWFPAARRGRITSMFVLAVPAAGILSGPLATWIMNTFDGAHGLHGWQVLFVYEGIPAALLGVLAWFLLPDGPADAKWLTPRERDVTASELVTENTARHAGEPAGSVLRRLLTDRRVYIAGFVFFAMYAGFSVFSYWTPTILEGLGVTDLTTIGTLSTLPAAGAVIGMIVNGRSSDRRLERRFHVAVPLVVAGFCFAALPLTQTSVLWSMALLTVAAMMCFGTLPVFWTVPPSYLSAATAAGGIALISSIGGVAAFVTPNVIGQITTATGNLYDALLVIAALLMVAAVVMVKGIPVTVLKEHRSAAPSEL</sequence>
<feature type="transmembrane region" description="Helical" evidence="7">
    <location>
        <begin position="39"/>
        <end position="56"/>
    </location>
</feature>
<keyword evidence="3 7" id="KW-0812">Transmembrane</keyword>
<evidence type="ECO:0000256" key="6">
    <source>
        <dbReference type="SAM" id="MobiDB-lite"/>
    </source>
</evidence>
<reference evidence="10" key="1">
    <citation type="submission" date="2016-10" db="EMBL/GenBank/DDBJ databases">
        <authorList>
            <person name="Varghese N."/>
            <person name="Submissions S."/>
        </authorList>
    </citation>
    <scope>NUCLEOTIDE SEQUENCE [LARGE SCALE GENOMIC DNA]</scope>
    <source>
        <strain evidence="10">DSM 44498</strain>
    </source>
</reference>
<comment type="subcellular location">
    <subcellularLocation>
        <location evidence="1">Cell membrane</location>
        <topology evidence="1">Multi-pass membrane protein</topology>
    </subcellularLocation>
</comment>
<dbReference type="InterPro" id="IPR020846">
    <property type="entry name" value="MFS_dom"/>
</dbReference>
<evidence type="ECO:0000256" key="5">
    <source>
        <dbReference type="ARBA" id="ARBA00023136"/>
    </source>
</evidence>
<dbReference type="EMBL" id="FNSV01000005">
    <property type="protein sequence ID" value="SED13416.1"/>
    <property type="molecule type" value="Genomic_DNA"/>
</dbReference>
<name>A0A1H4Y619_9NOCA</name>
<dbReference type="PANTHER" id="PTHR43791">
    <property type="entry name" value="PERMEASE-RELATED"/>
    <property type="match status" value="1"/>
</dbReference>
<feature type="transmembrane region" description="Helical" evidence="7">
    <location>
        <begin position="338"/>
        <end position="356"/>
    </location>
</feature>
<accession>A0A1H4Y619</accession>
<protein>
    <submittedName>
        <fullName evidence="9">D-galactonate transporter</fullName>
    </submittedName>
</protein>
<evidence type="ECO:0000313" key="10">
    <source>
        <dbReference type="Proteomes" id="UP000183561"/>
    </source>
</evidence>
<evidence type="ECO:0000256" key="3">
    <source>
        <dbReference type="ARBA" id="ARBA00022692"/>
    </source>
</evidence>
<feature type="transmembrane region" description="Helical" evidence="7">
    <location>
        <begin position="171"/>
        <end position="190"/>
    </location>
</feature>
<keyword evidence="10" id="KW-1185">Reference proteome</keyword>
<dbReference type="Pfam" id="PF07690">
    <property type="entry name" value="MFS_1"/>
    <property type="match status" value="1"/>
</dbReference>
<dbReference type="RefSeq" id="WP_083395771.1">
    <property type="nucleotide sequence ID" value="NZ_FNSV01000005.1"/>
</dbReference>
<feature type="transmembrane region" description="Helical" evidence="7">
    <location>
        <begin position="362"/>
        <end position="382"/>
    </location>
</feature>
<evidence type="ECO:0000259" key="8">
    <source>
        <dbReference type="PROSITE" id="PS50850"/>
    </source>
</evidence>